<protein>
    <submittedName>
        <fullName evidence="3">Uncharacterized protein</fullName>
    </submittedName>
</protein>
<organism evidence="3 4">
    <name type="scientific">Acyrthosiphon pisum</name>
    <name type="common">Pea aphid</name>
    <dbReference type="NCBI Taxonomy" id="7029"/>
    <lineage>
        <taxon>Eukaryota</taxon>
        <taxon>Metazoa</taxon>
        <taxon>Ecdysozoa</taxon>
        <taxon>Arthropoda</taxon>
        <taxon>Hexapoda</taxon>
        <taxon>Insecta</taxon>
        <taxon>Pterygota</taxon>
        <taxon>Neoptera</taxon>
        <taxon>Paraneoptera</taxon>
        <taxon>Hemiptera</taxon>
        <taxon>Sternorrhyncha</taxon>
        <taxon>Aphidomorpha</taxon>
        <taxon>Aphidoidea</taxon>
        <taxon>Aphididae</taxon>
        <taxon>Macrosiphini</taxon>
        <taxon>Acyrthosiphon</taxon>
    </lineage>
</organism>
<evidence type="ECO:0000313" key="4">
    <source>
        <dbReference type="Proteomes" id="UP000007819"/>
    </source>
</evidence>
<name>A0A8R2B7S6_ACYPI</name>
<keyword evidence="4" id="KW-1185">Reference proteome</keyword>
<reference evidence="3" key="2">
    <citation type="submission" date="2022-06" db="UniProtKB">
        <authorList>
            <consortium name="EnsemblMetazoa"/>
        </authorList>
    </citation>
    <scope>IDENTIFICATION</scope>
</reference>
<evidence type="ECO:0000256" key="2">
    <source>
        <dbReference type="SAM" id="Phobius"/>
    </source>
</evidence>
<accession>A0A8R2B7S6</accession>
<keyword evidence="2" id="KW-1133">Transmembrane helix</keyword>
<dbReference type="OrthoDB" id="2121607at2759"/>
<dbReference type="AlphaFoldDB" id="A0A8R2B7S6"/>
<sequence>MSYIILIYAAVGTVYCMSCLAYKRLNRLDKMNGNLSQNNESSVSTPSNHTRPSVTTIDTLKQELYQTQLQLKTKIAYISELQNDVEQLQIVEDDNIKLKSEISTKESDLRQWTVKYSNLEFKLLDQQKDHLLQIDSLNEQLSVLKHLKDKPKEDLPVNLNESIITELKTELDEKKEKYEEMQNMINNQEIIIMELEHSKSRAIEELEELKIKVGFKTDQLNEWKQKYETLQEECEMLRLQLNSINNLNDHNKRGNSLFAEVDDKRQALTAELEMKREKYETLKKCLSKANHENNQMKMEMMRLEKQLLETERNDDLEKSTLIQSYKNRISDLEAKIRELDKRPETPQVLKIDNLSNDGMNVVLQIVSDVRKEKKALEEEMNRRSVRDMEARQQCFKGECEIRQLKKEMRRDKLQLKELEQQISVLKSKLSTSKENIDEDKRIATKGVRFHNNCKNEDGGPSMKLVKKIPQQAVLNTIVCPKFEEL</sequence>
<reference evidence="4" key="1">
    <citation type="submission" date="2010-06" db="EMBL/GenBank/DDBJ databases">
        <authorList>
            <person name="Jiang H."/>
            <person name="Abraham K."/>
            <person name="Ali S."/>
            <person name="Alsbrooks S.L."/>
            <person name="Anim B.N."/>
            <person name="Anosike U.S."/>
            <person name="Attaway T."/>
            <person name="Bandaranaike D.P."/>
            <person name="Battles P.K."/>
            <person name="Bell S.N."/>
            <person name="Bell A.V."/>
            <person name="Beltran B."/>
            <person name="Bickham C."/>
            <person name="Bustamante Y."/>
            <person name="Caleb T."/>
            <person name="Canada A."/>
            <person name="Cardenas V."/>
            <person name="Carter K."/>
            <person name="Chacko J."/>
            <person name="Chandrabose M.N."/>
            <person name="Chavez D."/>
            <person name="Chavez A."/>
            <person name="Chen L."/>
            <person name="Chu H.-S."/>
            <person name="Claassen K.J."/>
            <person name="Cockrell R."/>
            <person name="Collins M."/>
            <person name="Cooper J.A."/>
            <person name="Cree A."/>
            <person name="Curry S.M."/>
            <person name="Da Y."/>
            <person name="Dao M.D."/>
            <person name="Das B."/>
            <person name="Davila M.-L."/>
            <person name="Davy-Carroll L."/>
            <person name="Denson S."/>
            <person name="Dinh H."/>
            <person name="Ebong V.E."/>
            <person name="Edwards J.R."/>
            <person name="Egan A."/>
            <person name="El-Daye J."/>
            <person name="Escobedo L."/>
            <person name="Fernandez S."/>
            <person name="Fernando P.R."/>
            <person name="Flagg N."/>
            <person name="Forbes L.D."/>
            <person name="Fowler R.G."/>
            <person name="Fu Q."/>
            <person name="Gabisi R.A."/>
            <person name="Ganer J."/>
            <person name="Garbino Pronczuk A."/>
            <person name="Garcia R.M."/>
            <person name="Garner T."/>
            <person name="Garrett T.E."/>
            <person name="Gonzalez D.A."/>
            <person name="Hamid H."/>
            <person name="Hawkins E.S."/>
            <person name="Hirani K."/>
            <person name="Hogues M.E."/>
            <person name="Hollins B."/>
            <person name="Hsiao C.-H."/>
            <person name="Jabil R."/>
            <person name="James M.L."/>
            <person name="Jhangiani S.N."/>
            <person name="Johnson B."/>
            <person name="Johnson Q."/>
            <person name="Joshi V."/>
            <person name="Kalu J.B."/>
            <person name="Kam C."/>
            <person name="Kashfia A."/>
            <person name="Keebler J."/>
            <person name="Kisamo H."/>
            <person name="Kovar C.L."/>
            <person name="Lago L.A."/>
            <person name="Lai C.-Y."/>
            <person name="Laidlaw J."/>
            <person name="Lara F."/>
            <person name="Le T.-K."/>
            <person name="Lee S.L."/>
            <person name="Legall F.H."/>
            <person name="Lemon S.J."/>
            <person name="Lewis L.R."/>
            <person name="Li B."/>
            <person name="Liu Y."/>
            <person name="Liu Y.-S."/>
            <person name="Lopez J."/>
            <person name="Lozado R.J."/>
            <person name="Lu J."/>
            <person name="Madu R.C."/>
            <person name="Maheshwari M."/>
            <person name="Maheshwari R."/>
            <person name="Malloy K."/>
            <person name="Martinez E."/>
            <person name="Mathew T."/>
            <person name="Mercado I.C."/>
            <person name="Mercado C."/>
            <person name="Meyer B."/>
            <person name="Montgomery K."/>
            <person name="Morgan M.B."/>
            <person name="Munidasa M."/>
            <person name="Nazareth L.V."/>
            <person name="Nelson J."/>
            <person name="Ng B.M."/>
            <person name="Nguyen N.B."/>
            <person name="Nguyen P.Q."/>
            <person name="Nguyen T."/>
            <person name="Obregon M."/>
            <person name="Okwuonu G.O."/>
            <person name="Onwere C.G."/>
            <person name="Orozco G."/>
            <person name="Parra A."/>
            <person name="Patel S."/>
            <person name="Patil S."/>
            <person name="Perez A."/>
            <person name="Perez Y."/>
            <person name="Pham C."/>
            <person name="Primus E.L."/>
            <person name="Pu L.-L."/>
            <person name="Puazo M."/>
            <person name="Qin X."/>
            <person name="Quiroz J.B."/>
            <person name="Reese J."/>
            <person name="Richards S."/>
            <person name="Rives C.M."/>
            <person name="Robberts R."/>
            <person name="Ruiz S.J."/>
            <person name="Ruiz M.J."/>
            <person name="Santibanez J."/>
            <person name="Schneider B.W."/>
            <person name="Sisson I."/>
            <person name="Smith M."/>
            <person name="Sodergren E."/>
            <person name="Song X.-Z."/>
            <person name="Song B.B."/>
            <person name="Summersgill H."/>
            <person name="Thelus R."/>
            <person name="Thornton R.D."/>
            <person name="Trejos Z.Y."/>
            <person name="Usmani K."/>
            <person name="Vattathil S."/>
            <person name="Villasana D."/>
            <person name="Walker D.L."/>
            <person name="Wang S."/>
            <person name="Wang K."/>
            <person name="White C.S."/>
            <person name="Williams A.C."/>
            <person name="Williamson J."/>
            <person name="Wilson K."/>
            <person name="Woghiren I.O."/>
            <person name="Woodworth J.R."/>
            <person name="Worley K.C."/>
            <person name="Wright R.A."/>
            <person name="Wu W."/>
            <person name="Young L."/>
            <person name="Zhang L."/>
            <person name="Zhang J."/>
            <person name="Zhu Y."/>
            <person name="Muzny D.M."/>
            <person name="Weinstock G."/>
            <person name="Gibbs R.A."/>
        </authorList>
    </citation>
    <scope>NUCLEOTIDE SEQUENCE [LARGE SCALE GENOMIC DNA]</scope>
    <source>
        <strain evidence="4">LSR1</strain>
    </source>
</reference>
<feature type="transmembrane region" description="Helical" evidence="2">
    <location>
        <begin position="6"/>
        <end position="22"/>
    </location>
</feature>
<dbReference type="Proteomes" id="UP000007819">
    <property type="component" value="Chromosome A1"/>
</dbReference>
<evidence type="ECO:0000313" key="3">
    <source>
        <dbReference type="EnsemblMetazoa" id="XP_008185364.2"/>
    </source>
</evidence>
<proteinExistence type="predicted"/>
<keyword evidence="2" id="KW-0472">Membrane</keyword>
<evidence type="ECO:0000256" key="1">
    <source>
        <dbReference type="SAM" id="Coils"/>
    </source>
</evidence>
<keyword evidence="1" id="KW-0175">Coiled coil</keyword>
<keyword evidence="2" id="KW-0812">Transmembrane</keyword>
<gene>
    <name evidence="3" type="primary">100159684</name>
</gene>
<dbReference type="EnsemblMetazoa" id="XM_008187142.3">
    <property type="protein sequence ID" value="XP_008185364.2"/>
    <property type="gene ID" value="LOC100159684"/>
</dbReference>
<feature type="coiled-coil region" evidence="1">
    <location>
        <begin position="164"/>
        <end position="435"/>
    </location>
</feature>